<dbReference type="InterPro" id="IPR013786">
    <property type="entry name" value="AcylCoA_DH/ox_N"/>
</dbReference>
<dbReference type="Proteomes" id="UP000522081">
    <property type="component" value="Unassembled WGS sequence"/>
</dbReference>
<comment type="cofactor">
    <cofactor evidence="1">
        <name>FAD</name>
        <dbReference type="ChEBI" id="CHEBI:57692"/>
    </cofactor>
</comment>
<dbReference type="GO" id="GO:0050660">
    <property type="term" value="F:flavin adenine dinucleotide binding"/>
    <property type="evidence" value="ECO:0007669"/>
    <property type="project" value="InterPro"/>
</dbReference>
<dbReference type="PANTHER" id="PTHR43884">
    <property type="entry name" value="ACYL-COA DEHYDROGENASE"/>
    <property type="match status" value="1"/>
</dbReference>
<accession>A0A7Y9XV20</accession>
<feature type="domain" description="Acyl-CoA dehydrogenase/oxidase C-terminal" evidence="6">
    <location>
        <begin position="221"/>
        <end position="344"/>
    </location>
</feature>
<evidence type="ECO:0000256" key="3">
    <source>
        <dbReference type="ARBA" id="ARBA00022630"/>
    </source>
</evidence>
<dbReference type="SUPFAM" id="SSF47203">
    <property type="entry name" value="Acyl-CoA dehydrogenase C-terminal domain-like"/>
    <property type="match status" value="1"/>
</dbReference>
<dbReference type="EMBL" id="JACBZF010000001">
    <property type="protein sequence ID" value="NYH93773.1"/>
    <property type="molecule type" value="Genomic_DNA"/>
</dbReference>
<keyword evidence="9" id="KW-1185">Reference proteome</keyword>
<protein>
    <recommendedName>
        <fullName evidence="10">Acyl-CoA dehydrogenase</fullName>
    </recommendedName>
</protein>
<evidence type="ECO:0000313" key="8">
    <source>
        <dbReference type="EMBL" id="NYH93773.1"/>
    </source>
</evidence>
<sequence length="372" mass="38905">MNLEYTEDQVLFRDGAERFLSAEYGAGARARSTGAEDGVDPANRSAFAELGLFALTVPERLGGLGFGPLELAMVLECCGRHRVVEPIAETAIAARALATAFDAPAAQRWLPPILSGEIHATVALLSNADIAEAGDADIVSGAVPLTRGAPGAGLVVLLADTGEGERRAFAVTPGTEGVSVSAKRLLDESRGAMLTLERARIPSENGSLAADSVDQLLDELTLASCWKALGAMRAASGQTARYVQEREQFGRPLARFQAVEHMIAAQSVACEEAEAAALLAALSMDLGPSSRIRAVSAAKNKIGRASDVVAKNAVQAHGGMGVCDELPIAGYFRDLAAFRAMDGSARHLDRYERDVLGSGCFRESAILGTDAP</sequence>
<dbReference type="Gene3D" id="1.10.540.10">
    <property type="entry name" value="Acyl-CoA dehydrogenase/oxidase, N-terminal domain"/>
    <property type="match status" value="1"/>
</dbReference>
<dbReference type="InterPro" id="IPR009075">
    <property type="entry name" value="AcylCo_DH/oxidase_C"/>
</dbReference>
<organism evidence="8 9">
    <name type="scientific">Novosphingobium marinum</name>
    <dbReference type="NCBI Taxonomy" id="1514948"/>
    <lineage>
        <taxon>Bacteria</taxon>
        <taxon>Pseudomonadati</taxon>
        <taxon>Pseudomonadota</taxon>
        <taxon>Alphaproteobacteria</taxon>
        <taxon>Sphingomonadales</taxon>
        <taxon>Sphingomonadaceae</taxon>
        <taxon>Novosphingobium</taxon>
    </lineage>
</organism>
<keyword evidence="3" id="KW-0285">Flavoprotein</keyword>
<dbReference type="PANTHER" id="PTHR43884:SF20">
    <property type="entry name" value="ACYL-COA DEHYDROGENASE FADE28"/>
    <property type="match status" value="1"/>
</dbReference>
<evidence type="ECO:0000256" key="2">
    <source>
        <dbReference type="ARBA" id="ARBA00009347"/>
    </source>
</evidence>
<proteinExistence type="inferred from homology"/>
<dbReference type="Pfam" id="PF00441">
    <property type="entry name" value="Acyl-CoA_dh_1"/>
    <property type="match status" value="1"/>
</dbReference>
<keyword evidence="5" id="KW-0560">Oxidoreductase</keyword>
<evidence type="ECO:0008006" key="10">
    <source>
        <dbReference type="Google" id="ProtNLM"/>
    </source>
</evidence>
<gene>
    <name evidence="8" type="ORF">FHS75_000078</name>
</gene>
<dbReference type="SUPFAM" id="SSF56645">
    <property type="entry name" value="Acyl-CoA dehydrogenase NM domain-like"/>
    <property type="match status" value="1"/>
</dbReference>
<dbReference type="InterPro" id="IPR009100">
    <property type="entry name" value="AcylCoA_DH/oxidase_NM_dom_sf"/>
</dbReference>
<dbReference type="Gene3D" id="1.20.140.10">
    <property type="entry name" value="Butyryl-CoA Dehydrogenase, subunit A, domain 3"/>
    <property type="match status" value="1"/>
</dbReference>
<dbReference type="Pfam" id="PF02771">
    <property type="entry name" value="Acyl-CoA_dh_N"/>
    <property type="match status" value="1"/>
</dbReference>
<dbReference type="InterPro" id="IPR037069">
    <property type="entry name" value="AcylCoA_DH/ox_N_sf"/>
</dbReference>
<evidence type="ECO:0000313" key="9">
    <source>
        <dbReference type="Proteomes" id="UP000522081"/>
    </source>
</evidence>
<dbReference type="AlphaFoldDB" id="A0A7Y9XV20"/>
<comment type="similarity">
    <text evidence="2">Belongs to the acyl-CoA dehydrogenase family.</text>
</comment>
<comment type="caution">
    <text evidence="8">The sequence shown here is derived from an EMBL/GenBank/DDBJ whole genome shotgun (WGS) entry which is preliminary data.</text>
</comment>
<dbReference type="GO" id="GO:0003995">
    <property type="term" value="F:acyl-CoA dehydrogenase activity"/>
    <property type="evidence" value="ECO:0007669"/>
    <property type="project" value="TreeGrafter"/>
</dbReference>
<dbReference type="RefSeq" id="WP_179405748.1">
    <property type="nucleotide sequence ID" value="NZ_BMGF01000001.1"/>
</dbReference>
<evidence type="ECO:0000259" key="7">
    <source>
        <dbReference type="Pfam" id="PF02771"/>
    </source>
</evidence>
<evidence type="ECO:0000259" key="6">
    <source>
        <dbReference type="Pfam" id="PF00441"/>
    </source>
</evidence>
<evidence type="ECO:0000256" key="1">
    <source>
        <dbReference type="ARBA" id="ARBA00001974"/>
    </source>
</evidence>
<reference evidence="8 9" key="1">
    <citation type="submission" date="2020-07" db="EMBL/GenBank/DDBJ databases">
        <title>Genomic Encyclopedia of Type Strains, Phase IV (KMG-IV): sequencing the most valuable type-strain genomes for metagenomic binning, comparative biology and taxonomic classification.</title>
        <authorList>
            <person name="Goeker M."/>
        </authorList>
    </citation>
    <scope>NUCLEOTIDE SEQUENCE [LARGE SCALE GENOMIC DNA]</scope>
    <source>
        <strain evidence="8 9">DSM 29043</strain>
    </source>
</reference>
<evidence type="ECO:0000256" key="5">
    <source>
        <dbReference type="ARBA" id="ARBA00023002"/>
    </source>
</evidence>
<evidence type="ECO:0000256" key="4">
    <source>
        <dbReference type="ARBA" id="ARBA00022827"/>
    </source>
</evidence>
<keyword evidence="4" id="KW-0274">FAD</keyword>
<dbReference type="InterPro" id="IPR036250">
    <property type="entry name" value="AcylCo_DH-like_C"/>
</dbReference>
<name>A0A7Y9XV20_9SPHN</name>
<feature type="domain" description="Acyl-CoA dehydrogenase/oxidase N-terminal" evidence="7">
    <location>
        <begin position="6"/>
        <end position="117"/>
    </location>
</feature>